<dbReference type="InterPro" id="IPR011335">
    <property type="entry name" value="Restrct_endonuc-II-like"/>
</dbReference>
<evidence type="ECO:0000256" key="1">
    <source>
        <dbReference type="ARBA" id="ARBA00022801"/>
    </source>
</evidence>
<dbReference type="Proteomes" id="UP000264883">
    <property type="component" value="Chromosome"/>
</dbReference>
<accession>A0A343JEF1</accession>
<name>A0A343JEF1_9CLOT</name>
<gene>
    <name evidence="3" type="ORF">BEN51_10560</name>
</gene>
<proteinExistence type="predicted"/>
<dbReference type="Gene3D" id="3.90.320.10">
    <property type="match status" value="1"/>
</dbReference>
<dbReference type="InterPro" id="IPR011604">
    <property type="entry name" value="PDDEXK-like_dom_sf"/>
</dbReference>
<dbReference type="SUPFAM" id="SSF52980">
    <property type="entry name" value="Restriction endonuclease-like"/>
    <property type="match status" value="1"/>
</dbReference>
<dbReference type="GO" id="GO:0016787">
    <property type="term" value="F:hydrolase activity"/>
    <property type="evidence" value="ECO:0007669"/>
    <property type="project" value="UniProtKB-KW"/>
</dbReference>
<dbReference type="EMBL" id="CP016786">
    <property type="protein sequence ID" value="ASW43909.1"/>
    <property type="molecule type" value="Genomic_DNA"/>
</dbReference>
<dbReference type="AlphaFoldDB" id="A0A343JEF1"/>
<dbReference type="RefSeq" id="WP_207652769.1">
    <property type="nucleotide sequence ID" value="NZ_CP016786.1"/>
</dbReference>
<dbReference type="InterPro" id="IPR019080">
    <property type="entry name" value="YqaJ_viral_recombinase"/>
</dbReference>
<protein>
    <recommendedName>
        <fullName evidence="2">YqaJ viral recombinase domain-containing protein</fullName>
    </recommendedName>
</protein>
<evidence type="ECO:0000313" key="3">
    <source>
        <dbReference type="EMBL" id="ASW43909.1"/>
    </source>
</evidence>
<evidence type="ECO:0000313" key="4">
    <source>
        <dbReference type="Proteomes" id="UP000264883"/>
    </source>
</evidence>
<feature type="domain" description="YqaJ viral recombinase" evidence="2">
    <location>
        <begin position="43"/>
        <end position="87"/>
    </location>
</feature>
<evidence type="ECO:0000259" key="2">
    <source>
        <dbReference type="Pfam" id="PF09588"/>
    </source>
</evidence>
<keyword evidence="4" id="KW-1185">Reference proteome</keyword>
<reference evidence="3 4" key="1">
    <citation type="submission" date="2016-08" db="EMBL/GenBank/DDBJ databases">
        <title>Complete Genome Sequence Of The Indigo Reducing Clostridium isatidis DSM15098.</title>
        <authorList>
            <person name="Little G.T."/>
            <person name="Minton N.P."/>
        </authorList>
    </citation>
    <scope>NUCLEOTIDE SEQUENCE [LARGE SCALE GENOMIC DNA]</scope>
    <source>
        <strain evidence="3 4">DSM 15098</strain>
    </source>
</reference>
<sequence>MERLNYIQNEYMQSFIFNKRSSRRPYKLDCEILIKTKDLDHKEWLRARKLGITGTDIAAIAGENKYKSAMAVYLEKISDELSEDTNEKATRG</sequence>
<organism evidence="3 4">
    <name type="scientific">Clostridium isatidis</name>
    <dbReference type="NCBI Taxonomy" id="182773"/>
    <lineage>
        <taxon>Bacteria</taxon>
        <taxon>Bacillati</taxon>
        <taxon>Bacillota</taxon>
        <taxon>Clostridia</taxon>
        <taxon>Eubacteriales</taxon>
        <taxon>Clostridiaceae</taxon>
        <taxon>Clostridium</taxon>
    </lineage>
</organism>
<dbReference type="KEGG" id="cia:BEN51_10560"/>
<keyword evidence="1" id="KW-0378">Hydrolase</keyword>
<dbReference type="Pfam" id="PF09588">
    <property type="entry name" value="YqaJ"/>
    <property type="match status" value="1"/>
</dbReference>